<sequence length="143" mass="15586">MIIRRFNPPPEPWRAGHRGIDLAALPGSTVFAAGPGTVTYAGPLAGRGVVSIQHPGGLRTTYLPVRAVVRRGQTISMGDELGVLESTSWHCIASCLHWGLRRGFRYLDPLLLLGWGPIRLLPHWPETPAMPPPQEPRAILPPP</sequence>
<keyword evidence="1" id="KW-0732">Signal</keyword>
<dbReference type="PANTHER" id="PTHR21666">
    <property type="entry name" value="PEPTIDASE-RELATED"/>
    <property type="match status" value="1"/>
</dbReference>
<evidence type="ECO:0000313" key="3">
    <source>
        <dbReference type="EMBL" id="MFD1935264.1"/>
    </source>
</evidence>
<keyword evidence="3" id="KW-0378">Hydrolase</keyword>
<dbReference type="Pfam" id="PF01551">
    <property type="entry name" value="Peptidase_M23"/>
    <property type="match status" value="1"/>
</dbReference>
<dbReference type="EC" id="3.4.24.-" evidence="3"/>
<dbReference type="Proteomes" id="UP001597368">
    <property type="component" value="Unassembled WGS sequence"/>
</dbReference>
<feature type="domain" description="M23ase beta-sheet core" evidence="2">
    <location>
        <begin position="16"/>
        <end position="109"/>
    </location>
</feature>
<comment type="caution">
    <text evidence="3">The sequence shown here is derived from an EMBL/GenBank/DDBJ whole genome shotgun (WGS) entry which is preliminary data.</text>
</comment>
<dbReference type="RefSeq" id="WP_379575379.1">
    <property type="nucleotide sequence ID" value="NZ_JBHUFV010000041.1"/>
</dbReference>
<dbReference type="InterPro" id="IPR050570">
    <property type="entry name" value="Cell_wall_metabolism_enzyme"/>
</dbReference>
<organism evidence="3 4">
    <name type="scientific">Nonomuraea mangrovi</name>
    <dbReference type="NCBI Taxonomy" id="2316207"/>
    <lineage>
        <taxon>Bacteria</taxon>
        <taxon>Bacillati</taxon>
        <taxon>Actinomycetota</taxon>
        <taxon>Actinomycetes</taxon>
        <taxon>Streptosporangiales</taxon>
        <taxon>Streptosporangiaceae</taxon>
        <taxon>Nonomuraea</taxon>
    </lineage>
</organism>
<proteinExistence type="predicted"/>
<evidence type="ECO:0000256" key="1">
    <source>
        <dbReference type="ARBA" id="ARBA00022729"/>
    </source>
</evidence>
<reference evidence="4" key="1">
    <citation type="journal article" date="2019" name="Int. J. Syst. Evol. Microbiol.">
        <title>The Global Catalogue of Microorganisms (GCM) 10K type strain sequencing project: providing services to taxonomists for standard genome sequencing and annotation.</title>
        <authorList>
            <consortium name="The Broad Institute Genomics Platform"/>
            <consortium name="The Broad Institute Genome Sequencing Center for Infectious Disease"/>
            <person name="Wu L."/>
            <person name="Ma J."/>
        </authorList>
    </citation>
    <scope>NUCLEOTIDE SEQUENCE [LARGE SCALE GENOMIC DNA]</scope>
    <source>
        <strain evidence="4">ICMP 6774ER</strain>
    </source>
</reference>
<protein>
    <submittedName>
        <fullName evidence="3">M23 family metallopeptidase</fullName>
        <ecNumber evidence="3">3.4.24.-</ecNumber>
    </submittedName>
</protein>
<accession>A0ABW4T497</accession>
<dbReference type="CDD" id="cd12797">
    <property type="entry name" value="M23_peptidase"/>
    <property type="match status" value="1"/>
</dbReference>
<keyword evidence="4" id="KW-1185">Reference proteome</keyword>
<gene>
    <name evidence="3" type="ORF">ACFSKW_27690</name>
</gene>
<dbReference type="SUPFAM" id="SSF51261">
    <property type="entry name" value="Duplicated hybrid motif"/>
    <property type="match status" value="1"/>
</dbReference>
<dbReference type="Gene3D" id="2.70.70.10">
    <property type="entry name" value="Glucose Permease (Domain IIA)"/>
    <property type="match status" value="1"/>
</dbReference>
<dbReference type="InterPro" id="IPR016047">
    <property type="entry name" value="M23ase_b-sheet_dom"/>
</dbReference>
<name>A0ABW4T497_9ACTN</name>
<evidence type="ECO:0000259" key="2">
    <source>
        <dbReference type="Pfam" id="PF01551"/>
    </source>
</evidence>
<dbReference type="PANTHER" id="PTHR21666:SF289">
    <property type="entry name" value="L-ALA--D-GLU ENDOPEPTIDASE"/>
    <property type="match status" value="1"/>
</dbReference>
<dbReference type="EMBL" id="JBHUFV010000041">
    <property type="protein sequence ID" value="MFD1935264.1"/>
    <property type="molecule type" value="Genomic_DNA"/>
</dbReference>
<dbReference type="GO" id="GO:0016787">
    <property type="term" value="F:hydrolase activity"/>
    <property type="evidence" value="ECO:0007669"/>
    <property type="project" value="UniProtKB-KW"/>
</dbReference>
<dbReference type="InterPro" id="IPR011055">
    <property type="entry name" value="Dup_hybrid_motif"/>
</dbReference>
<evidence type="ECO:0000313" key="4">
    <source>
        <dbReference type="Proteomes" id="UP001597368"/>
    </source>
</evidence>